<protein>
    <submittedName>
        <fullName evidence="3">Uncharacterized protein</fullName>
    </submittedName>
</protein>
<accession>A0AAE1NIH9</accession>
<keyword evidence="4" id="KW-1185">Reference proteome</keyword>
<feature type="chain" id="PRO_5042147233" evidence="2">
    <location>
        <begin position="17"/>
        <end position="415"/>
    </location>
</feature>
<feature type="signal peptide" evidence="2">
    <location>
        <begin position="1"/>
        <end position="16"/>
    </location>
</feature>
<evidence type="ECO:0000313" key="3">
    <source>
        <dbReference type="EMBL" id="KAK4289810.1"/>
    </source>
</evidence>
<sequence>MRGALLLLCLMLGTLAFVEVNGRRTRDNLDHNKDEDENDYGTLRGRDDAGDDDEEEDDDEYDDEDEDEDDEEEEEEEEGTGGGDVGNSRIAQHVPAQPDAHQEAEQPVLPVGAGVRTPPCTTSQQCSNEEGECKVGCEAYEEERGTGLCSYACKKCCAPKQATCTKYTSECQGGECKEYCEGNEKEVYGACAGRNCKCCIRSDCWVKPICREKGGSCKARCRKAEKEVPNGCEGKDCVCCMPSTEVCIPLSKCSNANGICKKAECDPATEYELVDGCDKKWRPFCKCCIKKEETCQYSPTCVTRGGSCKLKCDSRERTKRNLCYGNNCVCCLPRSCKRNEKCKRWGGKCRTKKCDYSQKRVRGGCFGSKNGKKCRCCTSVDEKTAAEILLDNDYLDSAAYVDESFYEDSYVYVDK</sequence>
<organism evidence="3 4">
    <name type="scientific">Petrolisthes manimaculis</name>
    <dbReference type="NCBI Taxonomy" id="1843537"/>
    <lineage>
        <taxon>Eukaryota</taxon>
        <taxon>Metazoa</taxon>
        <taxon>Ecdysozoa</taxon>
        <taxon>Arthropoda</taxon>
        <taxon>Crustacea</taxon>
        <taxon>Multicrustacea</taxon>
        <taxon>Malacostraca</taxon>
        <taxon>Eumalacostraca</taxon>
        <taxon>Eucarida</taxon>
        <taxon>Decapoda</taxon>
        <taxon>Pleocyemata</taxon>
        <taxon>Anomura</taxon>
        <taxon>Galatheoidea</taxon>
        <taxon>Porcellanidae</taxon>
        <taxon>Petrolisthes</taxon>
    </lineage>
</organism>
<gene>
    <name evidence="3" type="ORF">Pmani_037253</name>
</gene>
<dbReference type="EMBL" id="JAWZYT010005719">
    <property type="protein sequence ID" value="KAK4289810.1"/>
    <property type="molecule type" value="Genomic_DNA"/>
</dbReference>
<dbReference type="AlphaFoldDB" id="A0AAE1NIH9"/>
<feature type="region of interest" description="Disordered" evidence="1">
    <location>
        <begin position="26"/>
        <end position="104"/>
    </location>
</feature>
<name>A0AAE1NIH9_9EUCA</name>
<evidence type="ECO:0000256" key="2">
    <source>
        <dbReference type="SAM" id="SignalP"/>
    </source>
</evidence>
<dbReference type="Proteomes" id="UP001292094">
    <property type="component" value="Unassembled WGS sequence"/>
</dbReference>
<feature type="compositionally biased region" description="Acidic residues" evidence="1">
    <location>
        <begin position="49"/>
        <end position="79"/>
    </location>
</feature>
<comment type="caution">
    <text evidence="3">The sequence shown here is derived from an EMBL/GenBank/DDBJ whole genome shotgun (WGS) entry which is preliminary data.</text>
</comment>
<proteinExistence type="predicted"/>
<reference evidence="3" key="1">
    <citation type="submission" date="2023-11" db="EMBL/GenBank/DDBJ databases">
        <title>Genome assemblies of two species of porcelain crab, Petrolisthes cinctipes and Petrolisthes manimaculis (Anomura: Porcellanidae).</title>
        <authorList>
            <person name="Angst P."/>
        </authorList>
    </citation>
    <scope>NUCLEOTIDE SEQUENCE</scope>
    <source>
        <strain evidence="3">PB745_02</strain>
        <tissue evidence="3">Gill</tissue>
    </source>
</reference>
<evidence type="ECO:0000256" key="1">
    <source>
        <dbReference type="SAM" id="MobiDB-lite"/>
    </source>
</evidence>
<keyword evidence="2" id="KW-0732">Signal</keyword>
<evidence type="ECO:0000313" key="4">
    <source>
        <dbReference type="Proteomes" id="UP001292094"/>
    </source>
</evidence>